<dbReference type="SUPFAM" id="SSF56935">
    <property type="entry name" value="Porins"/>
    <property type="match status" value="1"/>
</dbReference>
<evidence type="ECO:0000256" key="6">
    <source>
        <dbReference type="ARBA" id="ARBA00022729"/>
    </source>
</evidence>
<name>A0ABV8SPF5_9GAMM</name>
<keyword evidence="5 11" id="KW-0812">Transmembrane</keyword>
<dbReference type="CDD" id="cd01347">
    <property type="entry name" value="ligand_gated_channel"/>
    <property type="match status" value="1"/>
</dbReference>
<keyword evidence="8 11" id="KW-0472">Membrane</keyword>
<keyword evidence="9 16" id="KW-0675">Receptor</keyword>
<keyword evidence="10 11" id="KW-0998">Cell outer membrane</keyword>
<keyword evidence="17" id="KW-1185">Reference proteome</keyword>
<dbReference type="Pfam" id="PF07715">
    <property type="entry name" value="Plug"/>
    <property type="match status" value="1"/>
</dbReference>
<dbReference type="PANTHER" id="PTHR30069:SF29">
    <property type="entry name" value="HEMOGLOBIN AND HEMOGLOBIN-HAPTOGLOBIN-BINDING PROTEIN 1-RELATED"/>
    <property type="match status" value="1"/>
</dbReference>
<accession>A0ABV8SPF5</accession>
<sequence length="681" mass="76172">MENKTFCTVTLAIGAICVTSAARADDSNVFTLGQITVTAPRIDTVLGDATVSQDEVWNFNVNTLDEAVKLVPGVTSNFDSNGRRNEHDILVRGYGRWQVPLSIDGIRVYLPADNRLDFNRFLTQDLAEIQIRKGYASVLDGPGGLGGAINLVTRKPTKAFESSFQSEAIFGNDDYEGWSSTLSLGARQDNYYVQASGSYLDRDHWSLSNDFRPSPMEDGGERDGSATKDWRVNVKVGFTPNETDEYSLSYTTQEGEKGAPLQVFNNPPNPPNSYWTWPWWDTDSIYFLSHTQLGDSSYLKTRLFYNTFDNALWAYDDATYTTLSLNGRFRSAYDDEGYGGSVEAGISLSESNTLKGAIHYRVDEHRERDFNRPTNPAFAAMEPWTGRKEHTWSVALEDTLQFTSQLSAVVGVSYDKNELKEATDYTVARGVFSYPTGDSDAVNGQAAVYWRYNDAAQLHASISSRSRFPTNFERFSTRFGNAVPNPDLGTERGVNYEIGWESGTQWDTTTLSATVFYNDISDMIQTVIVQASPQLTQTQNVGDGEAYGIELSADTQLNDQLRIGANYSYLHREITDALQPGLRPAGTPTHQGLVFVSYQLIPQLTIMPNVELADDRWSDNGTGRFVEVGQYKLANLQVQYRANDAWELAIGARNLLDENYQLAFGYPEQGRTYYAKFKLDF</sequence>
<evidence type="ECO:0000256" key="12">
    <source>
        <dbReference type="RuleBase" id="RU003357"/>
    </source>
</evidence>
<evidence type="ECO:0000259" key="14">
    <source>
        <dbReference type="Pfam" id="PF00593"/>
    </source>
</evidence>
<comment type="caution">
    <text evidence="16">The sequence shown here is derived from an EMBL/GenBank/DDBJ whole genome shotgun (WGS) entry which is preliminary data.</text>
</comment>
<evidence type="ECO:0000256" key="7">
    <source>
        <dbReference type="ARBA" id="ARBA00023077"/>
    </source>
</evidence>
<evidence type="ECO:0000256" key="10">
    <source>
        <dbReference type="ARBA" id="ARBA00023237"/>
    </source>
</evidence>
<organism evidence="16 17">
    <name type="scientific">Steroidobacter flavus</name>
    <dbReference type="NCBI Taxonomy" id="1842136"/>
    <lineage>
        <taxon>Bacteria</taxon>
        <taxon>Pseudomonadati</taxon>
        <taxon>Pseudomonadota</taxon>
        <taxon>Gammaproteobacteria</taxon>
        <taxon>Steroidobacterales</taxon>
        <taxon>Steroidobacteraceae</taxon>
        <taxon>Steroidobacter</taxon>
    </lineage>
</organism>
<evidence type="ECO:0000256" key="9">
    <source>
        <dbReference type="ARBA" id="ARBA00023170"/>
    </source>
</evidence>
<evidence type="ECO:0000313" key="16">
    <source>
        <dbReference type="EMBL" id="MFC4309311.1"/>
    </source>
</evidence>
<evidence type="ECO:0000256" key="4">
    <source>
        <dbReference type="ARBA" id="ARBA00022452"/>
    </source>
</evidence>
<keyword evidence="6 13" id="KW-0732">Signal</keyword>
<dbReference type="EMBL" id="JBHSDU010000003">
    <property type="protein sequence ID" value="MFC4309311.1"/>
    <property type="molecule type" value="Genomic_DNA"/>
</dbReference>
<comment type="similarity">
    <text evidence="2">Belongs to the TonB-dependent receptor family. Hemoglobin/haptoglobin binding protein subfamily.</text>
</comment>
<evidence type="ECO:0000259" key="15">
    <source>
        <dbReference type="Pfam" id="PF07715"/>
    </source>
</evidence>
<dbReference type="InterPro" id="IPR036942">
    <property type="entry name" value="Beta-barrel_TonB_sf"/>
</dbReference>
<dbReference type="RefSeq" id="WP_380596368.1">
    <property type="nucleotide sequence ID" value="NZ_JBHSDU010000003.1"/>
</dbReference>
<dbReference type="PROSITE" id="PS52016">
    <property type="entry name" value="TONB_DEPENDENT_REC_3"/>
    <property type="match status" value="1"/>
</dbReference>
<evidence type="ECO:0000256" key="2">
    <source>
        <dbReference type="ARBA" id="ARBA00008143"/>
    </source>
</evidence>
<dbReference type="InterPro" id="IPR037066">
    <property type="entry name" value="Plug_dom_sf"/>
</dbReference>
<feature type="signal peptide" evidence="13">
    <location>
        <begin position="1"/>
        <end position="24"/>
    </location>
</feature>
<keyword evidence="4 11" id="KW-1134">Transmembrane beta strand</keyword>
<dbReference type="Proteomes" id="UP001595904">
    <property type="component" value="Unassembled WGS sequence"/>
</dbReference>
<dbReference type="Gene3D" id="2.40.170.20">
    <property type="entry name" value="TonB-dependent receptor, beta-barrel domain"/>
    <property type="match status" value="1"/>
</dbReference>
<dbReference type="Pfam" id="PF00593">
    <property type="entry name" value="TonB_dep_Rec_b-barrel"/>
    <property type="match status" value="1"/>
</dbReference>
<comment type="subcellular location">
    <subcellularLocation>
        <location evidence="1 11">Cell outer membrane</location>
        <topology evidence="1 11">Multi-pass membrane protein</topology>
    </subcellularLocation>
</comment>
<proteinExistence type="inferred from homology"/>
<feature type="domain" description="TonB-dependent receptor-like beta-barrel" evidence="14">
    <location>
        <begin position="247"/>
        <end position="655"/>
    </location>
</feature>
<feature type="chain" id="PRO_5045966807" evidence="13">
    <location>
        <begin position="25"/>
        <end position="681"/>
    </location>
</feature>
<evidence type="ECO:0000256" key="13">
    <source>
        <dbReference type="SAM" id="SignalP"/>
    </source>
</evidence>
<evidence type="ECO:0000256" key="8">
    <source>
        <dbReference type="ARBA" id="ARBA00023136"/>
    </source>
</evidence>
<evidence type="ECO:0000256" key="3">
    <source>
        <dbReference type="ARBA" id="ARBA00022448"/>
    </source>
</evidence>
<keyword evidence="3 11" id="KW-0813">Transport</keyword>
<keyword evidence="7 12" id="KW-0798">TonB box</keyword>
<gene>
    <name evidence="16" type="ORF">ACFPN2_09485</name>
</gene>
<protein>
    <submittedName>
        <fullName evidence="16">TonB-dependent receptor plug domain-containing protein</fullName>
    </submittedName>
</protein>
<reference evidence="17" key="1">
    <citation type="journal article" date="2019" name="Int. J. Syst. Evol. Microbiol.">
        <title>The Global Catalogue of Microorganisms (GCM) 10K type strain sequencing project: providing services to taxonomists for standard genome sequencing and annotation.</title>
        <authorList>
            <consortium name="The Broad Institute Genomics Platform"/>
            <consortium name="The Broad Institute Genome Sequencing Center for Infectious Disease"/>
            <person name="Wu L."/>
            <person name="Ma J."/>
        </authorList>
    </citation>
    <scope>NUCLEOTIDE SEQUENCE [LARGE SCALE GENOMIC DNA]</scope>
    <source>
        <strain evidence="17">CGMCC 1.10759</strain>
    </source>
</reference>
<evidence type="ECO:0000256" key="1">
    <source>
        <dbReference type="ARBA" id="ARBA00004571"/>
    </source>
</evidence>
<dbReference type="InterPro" id="IPR012910">
    <property type="entry name" value="Plug_dom"/>
</dbReference>
<feature type="domain" description="TonB-dependent receptor plug" evidence="15">
    <location>
        <begin position="50"/>
        <end position="148"/>
    </location>
</feature>
<evidence type="ECO:0000313" key="17">
    <source>
        <dbReference type="Proteomes" id="UP001595904"/>
    </source>
</evidence>
<dbReference type="PANTHER" id="PTHR30069">
    <property type="entry name" value="TONB-DEPENDENT OUTER MEMBRANE RECEPTOR"/>
    <property type="match status" value="1"/>
</dbReference>
<dbReference type="InterPro" id="IPR000531">
    <property type="entry name" value="Beta-barrel_TonB"/>
</dbReference>
<evidence type="ECO:0000256" key="5">
    <source>
        <dbReference type="ARBA" id="ARBA00022692"/>
    </source>
</evidence>
<evidence type="ECO:0000256" key="11">
    <source>
        <dbReference type="PROSITE-ProRule" id="PRU01360"/>
    </source>
</evidence>
<dbReference type="InterPro" id="IPR039426">
    <property type="entry name" value="TonB-dep_rcpt-like"/>
</dbReference>
<dbReference type="Gene3D" id="2.170.130.10">
    <property type="entry name" value="TonB-dependent receptor, plug domain"/>
    <property type="match status" value="1"/>
</dbReference>